<dbReference type="Gene3D" id="3.30.470.30">
    <property type="entry name" value="DNA ligase/mRNA capping enzyme"/>
    <property type="match status" value="1"/>
</dbReference>
<dbReference type="FunFam" id="2.40.50.140:FF:000012">
    <property type="entry name" value="DNA ligase"/>
    <property type="match status" value="1"/>
</dbReference>
<dbReference type="EC" id="6.5.1.2" evidence="2 15"/>
<evidence type="ECO:0000256" key="4">
    <source>
        <dbReference type="ARBA" id="ARBA00022598"/>
    </source>
</evidence>
<feature type="binding site" evidence="15">
    <location>
        <position position="406"/>
    </location>
    <ligand>
        <name>Zn(2+)</name>
        <dbReference type="ChEBI" id="CHEBI:29105"/>
    </ligand>
</feature>
<evidence type="ECO:0000256" key="8">
    <source>
        <dbReference type="ARBA" id="ARBA00022833"/>
    </source>
</evidence>
<dbReference type="Proteomes" id="UP000012589">
    <property type="component" value="Unassembled WGS sequence"/>
</dbReference>
<dbReference type="InterPro" id="IPR033136">
    <property type="entry name" value="DNA_ligase_CS"/>
</dbReference>
<accession>N2A8T1</accession>
<organism evidence="17 18">
    <name type="scientific">Eubacterium plexicaudatum ASF492</name>
    <dbReference type="NCBI Taxonomy" id="1235802"/>
    <lineage>
        <taxon>Bacteria</taxon>
        <taxon>Bacillati</taxon>
        <taxon>Bacillota</taxon>
        <taxon>Clostridia</taxon>
        <taxon>Eubacteriales</taxon>
        <taxon>Eubacteriaceae</taxon>
        <taxon>Eubacterium</taxon>
    </lineage>
</organism>
<comment type="catalytic activity">
    <reaction evidence="13 15">
        <text>NAD(+) + (deoxyribonucleotide)n-3'-hydroxyl + 5'-phospho-(deoxyribonucleotide)m = (deoxyribonucleotide)n+m + AMP + beta-nicotinamide D-nucleotide.</text>
        <dbReference type="EC" id="6.5.1.2"/>
    </reaction>
</comment>
<evidence type="ECO:0000256" key="11">
    <source>
        <dbReference type="ARBA" id="ARBA00023204"/>
    </source>
</evidence>
<reference evidence="17 18" key="1">
    <citation type="journal article" date="2014" name="Genome Announc.">
        <title>Draft genome sequences of the altered schaedler flora, a defined bacterial community from gnotobiotic mice.</title>
        <authorList>
            <person name="Wannemuehler M.J."/>
            <person name="Overstreet A.M."/>
            <person name="Ward D.V."/>
            <person name="Phillips G.J."/>
        </authorList>
    </citation>
    <scope>NUCLEOTIDE SEQUENCE [LARGE SCALE GENOMIC DNA]</scope>
    <source>
        <strain evidence="17 18">ASF492</strain>
    </source>
</reference>
<dbReference type="InterPro" id="IPR041663">
    <property type="entry name" value="DisA/LigA_HHH"/>
</dbReference>
<dbReference type="eggNOG" id="COG0272">
    <property type="taxonomic scope" value="Bacteria"/>
</dbReference>
<dbReference type="PANTHER" id="PTHR23389:SF9">
    <property type="entry name" value="DNA LIGASE"/>
    <property type="match status" value="1"/>
</dbReference>
<dbReference type="SUPFAM" id="SSF52113">
    <property type="entry name" value="BRCT domain"/>
    <property type="match status" value="1"/>
</dbReference>
<dbReference type="HAMAP" id="MF_01588">
    <property type="entry name" value="DNA_ligase_A"/>
    <property type="match status" value="1"/>
</dbReference>
<dbReference type="Pfam" id="PF12826">
    <property type="entry name" value="HHH_2"/>
    <property type="match status" value="1"/>
</dbReference>
<protein>
    <recommendedName>
        <fullName evidence="3 15">DNA ligase</fullName>
        <ecNumber evidence="2 15">6.5.1.2</ecNumber>
    </recommendedName>
    <alternativeName>
        <fullName evidence="15">Polydeoxyribonucleotide synthase [NAD(+)]</fullName>
    </alternativeName>
</protein>
<dbReference type="STRING" id="1235802.C823_04862"/>
<comment type="function">
    <text evidence="1 15">DNA ligase that catalyzes the formation of phosphodiester linkages between 5'-phosphoryl and 3'-hydroxyl groups in double-stranded DNA using NAD as a coenzyme and as the energy source for the reaction. It is essential for DNA replication and repair of damaged DNA.</text>
</comment>
<feature type="binding site" evidence="15">
    <location>
        <position position="169"/>
    </location>
    <ligand>
        <name>NAD(+)</name>
        <dbReference type="ChEBI" id="CHEBI:57540"/>
    </ligand>
</feature>
<evidence type="ECO:0000256" key="3">
    <source>
        <dbReference type="ARBA" id="ARBA00013308"/>
    </source>
</evidence>
<comment type="cofactor">
    <cofactor evidence="15">
        <name>Mg(2+)</name>
        <dbReference type="ChEBI" id="CHEBI:18420"/>
    </cofactor>
    <cofactor evidence="15">
        <name>Mn(2+)</name>
        <dbReference type="ChEBI" id="CHEBI:29035"/>
    </cofactor>
</comment>
<dbReference type="Pfam" id="PF00533">
    <property type="entry name" value="BRCT"/>
    <property type="match status" value="1"/>
</dbReference>
<dbReference type="OrthoDB" id="9759736at2"/>
<dbReference type="PANTHER" id="PTHR23389">
    <property type="entry name" value="CHROMOSOME TRANSMISSION FIDELITY FACTOR 18"/>
    <property type="match status" value="1"/>
</dbReference>
<evidence type="ECO:0000256" key="5">
    <source>
        <dbReference type="ARBA" id="ARBA00022705"/>
    </source>
</evidence>
<keyword evidence="5 15" id="KW-0235">DNA replication</keyword>
<dbReference type="InterPro" id="IPR004150">
    <property type="entry name" value="NAD_DNA_ligase_OB"/>
</dbReference>
<dbReference type="InterPro" id="IPR036420">
    <property type="entry name" value="BRCT_dom_sf"/>
</dbReference>
<feature type="binding site" evidence="15">
    <location>
        <position position="133"/>
    </location>
    <ligand>
        <name>NAD(+)</name>
        <dbReference type="ChEBI" id="CHEBI:57540"/>
    </ligand>
</feature>
<feature type="binding site" evidence="15">
    <location>
        <position position="426"/>
    </location>
    <ligand>
        <name>Zn(2+)</name>
        <dbReference type="ChEBI" id="CHEBI:29105"/>
    </ligand>
</feature>
<feature type="active site" description="N6-AMP-lysine intermediate" evidence="15">
    <location>
        <position position="112"/>
    </location>
</feature>
<keyword evidence="7 15" id="KW-0227">DNA damage</keyword>
<comment type="similarity">
    <text evidence="14 15">Belongs to the NAD-dependent DNA ligase family. LigA subfamily.</text>
</comment>
<evidence type="ECO:0000256" key="7">
    <source>
        <dbReference type="ARBA" id="ARBA00022763"/>
    </source>
</evidence>
<keyword evidence="18" id="KW-1185">Reference proteome</keyword>
<dbReference type="Gene3D" id="1.10.287.610">
    <property type="entry name" value="Helix hairpin bin"/>
    <property type="match status" value="1"/>
</dbReference>
<keyword evidence="11 15" id="KW-0234">DNA repair</keyword>
<feature type="binding site" evidence="15">
    <location>
        <begin position="81"/>
        <end position="82"/>
    </location>
    <ligand>
        <name>NAD(+)</name>
        <dbReference type="ChEBI" id="CHEBI:57540"/>
    </ligand>
</feature>
<feature type="binding site" evidence="15">
    <location>
        <position position="110"/>
    </location>
    <ligand>
        <name>NAD(+)</name>
        <dbReference type="ChEBI" id="CHEBI:57540"/>
    </ligand>
</feature>
<evidence type="ECO:0000259" key="16">
    <source>
        <dbReference type="PROSITE" id="PS50172"/>
    </source>
</evidence>
<dbReference type="CDD" id="cd00114">
    <property type="entry name" value="LIGANc"/>
    <property type="match status" value="1"/>
</dbReference>
<dbReference type="InterPro" id="IPR013839">
    <property type="entry name" value="DNAligase_adenylation"/>
</dbReference>
<dbReference type="GO" id="GO:0006281">
    <property type="term" value="P:DNA repair"/>
    <property type="evidence" value="ECO:0007669"/>
    <property type="project" value="UniProtKB-KW"/>
</dbReference>
<dbReference type="EMBL" id="AQFT01000140">
    <property type="protein sequence ID" value="EMZ20744.1"/>
    <property type="molecule type" value="Genomic_DNA"/>
</dbReference>
<dbReference type="SMART" id="SM00278">
    <property type="entry name" value="HhH1"/>
    <property type="match status" value="2"/>
</dbReference>
<dbReference type="SUPFAM" id="SSF56091">
    <property type="entry name" value="DNA ligase/mRNA capping enzyme, catalytic domain"/>
    <property type="match status" value="1"/>
</dbReference>
<feature type="binding site" evidence="15">
    <location>
        <position position="285"/>
    </location>
    <ligand>
        <name>NAD(+)</name>
        <dbReference type="ChEBI" id="CHEBI:57540"/>
    </ligand>
</feature>
<dbReference type="SMART" id="SM00292">
    <property type="entry name" value="BRCT"/>
    <property type="match status" value="1"/>
</dbReference>
<dbReference type="GO" id="GO:0005829">
    <property type="term" value="C:cytosol"/>
    <property type="evidence" value="ECO:0007669"/>
    <property type="project" value="TreeGrafter"/>
</dbReference>
<keyword evidence="9 15" id="KW-0460">Magnesium</keyword>
<dbReference type="Gene3D" id="6.20.10.30">
    <property type="match status" value="1"/>
</dbReference>
<dbReference type="PROSITE" id="PS01056">
    <property type="entry name" value="DNA_LIGASE_N2"/>
    <property type="match status" value="1"/>
</dbReference>
<dbReference type="Pfam" id="PF01653">
    <property type="entry name" value="DNA_ligase_aden"/>
    <property type="match status" value="1"/>
</dbReference>
<keyword evidence="12 15" id="KW-0464">Manganese</keyword>
<dbReference type="SMART" id="SM00532">
    <property type="entry name" value="LIGANc"/>
    <property type="match status" value="1"/>
</dbReference>
<evidence type="ECO:0000256" key="2">
    <source>
        <dbReference type="ARBA" id="ARBA00012722"/>
    </source>
</evidence>
<comment type="caution">
    <text evidence="17">The sequence shown here is derived from an EMBL/GenBank/DDBJ whole genome shotgun (WGS) entry which is preliminary data.</text>
</comment>
<dbReference type="Pfam" id="PF03119">
    <property type="entry name" value="DNA_ligase_ZBD"/>
    <property type="match status" value="1"/>
</dbReference>
<evidence type="ECO:0000313" key="17">
    <source>
        <dbReference type="EMBL" id="EMZ20744.1"/>
    </source>
</evidence>
<gene>
    <name evidence="15" type="primary">ligA</name>
    <name evidence="17" type="ORF">C823_04862</name>
</gene>
<proteinExistence type="inferred from homology"/>
<feature type="binding site" evidence="15">
    <location>
        <begin position="31"/>
        <end position="35"/>
    </location>
    <ligand>
        <name>NAD(+)</name>
        <dbReference type="ChEBI" id="CHEBI:57540"/>
    </ligand>
</feature>
<dbReference type="AlphaFoldDB" id="N2A8T1"/>
<evidence type="ECO:0000256" key="12">
    <source>
        <dbReference type="ARBA" id="ARBA00023211"/>
    </source>
</evidence>
<evidence type="ECO:0000256" key="1">
    <source>
        <dbReference type="ARBA" id="ARBA00004067"/>
    </source>
</evidence>
<dbReference type="GO" id="GO:0003911">
    <property type="term" value="F:DNA ligase (NAD+) activity"/>
    <property type="evidence" value="ECO:0007669"/>
    <property type="project" value="UniProtKB-UniRule"/>
</dbReference>
<dbReference type="InterPro" id="IPR003583">
    <property type="entry name" value="Hlx-hairpin-Hlx_DNA-bd_motif"/>
</dbReference>
<feature type="binding site" evidence="15">
    <location>
        <position position="403"/>
    </location>
    <ligand>
        <name>Zn(2+)</name>
        <dbReference type="ChEBI" id="CHEBI:29105"/>
    </ligand>
</feature>
<dbReference type="SUPFAM" id="SSF50249">
    <property type="entry name" value="Nucleic acid-binding proteins"/>
    <property type="match status" value="1"/>
</dbReference>
<dbReference type="InterPro" id="IPR012340">
    <property type="entry name" value="NA-bd_OB-fold"/>
</dbReference>
<dbReference type="Gene3D" id="1.10.150.20">
    <property type="entry name" value="5' to 3' exonuclease, C-terminal subdomain"/>
    <property type="match status" value="2"/>
</dbReference>
<dbReference type="InterPro" id="IPR013840">
    <property type="entry name" value="DNAligase_N"/>
</dbReference>
<dbReference type="PATRIC" id="fig|1235802.3.peg.5121"/>
<dbReference type="NCBIfam" id="TIGR00575">
    <property type="entry name" value="dnlj"/>
    <property type="match status" value="1"/>
</dbReference>
<dbReference type="Gene3D" id="2.40.50.140">
    <property type="entry name" value="Nucleic acid-binding proteins"/>
    <property type="match status" value="1"/>
</dbReference>
<evidence type="ECO:0000313" key="18">
    <source>
        <dbReference type="Proteomes" id="UP000012589"/>
    </source>
</evidence>
<feature type="binding site" evidence="15">
    <location>
        <position position="421"/>
    </location>
    <ligand>
        <name>Zn(2+)</name>
        <dbReference type="ChEBI" id="CHEBI:29105"/>
    </ligand>
</feature>
<sequence length="665" mass="75097">MNPSDKYEQLKKTIQKHMEYYYDQDNPQITDYEYDQLMQELKVIEKEHPEFVTPDSPTQHVGGNAKREAGVLVRHNVPMLSLQDVFSKEEVFAFVEDMQKQLEHPEFVVEYKIDGLSLVLRYEDGLLKLAETRGDGVNFGEDVTANAKVIKDVKKKLKQPLPYLEIRGEVYMKNADFEKVNERQELAGKRTFANPRNCAAGTLRQLDTSVTKERGLSMFVFNIQQERGGAFETHTQGYEYLKKQGIPVIEDYRVCHTPEEVWEAICAIGENRGNLCYDIDGAVVKLNNLADRRQLGTTSKVPKWAVAYKYPPEEKTARILDIEVSVGRTGRITPTAVFEPVRLCGTMVSRATLHNQDFIDQLDVGIGDYVKVYKSGEIIPKIREVVKEQRDSSVQRFHLPEFCPVCGTKTVREKDTADMKCPSPNCPSQVERRIINFVSRDAMDIKGFGTVYIEELVRRGFINTIADIFVLKEHRTQMIEEGIIGKEKNTDKLLDAIEGAKQRDACQLLTGFGIPNVGKAAAKAVMKQFGTIEKLADAGMEQLMEVPDIGEVSARCIRNFFKDVSNQEMIRRLEAEGVNMTHIRQEGDSDRLAGMTFVITGTLPNMERKQAAQLIEQNGGKVSGSVSKKTTYLLAGENAGSKLTKAQTLGVDVIDEERLLEMIRN</sequence>
<dbReference type="HOGENOM" id="CLU_007764_2_1_9"/>
<evidence type="ECO:0000256" key="6">
    <source>
        <dbReference type="ARBA" id="ARBA00022723"/>
    </source>
</evidence>
<name>N2A8T1_9FIRM</name>
<dbReference type="InterPro" id="IPR010994">
    <property type="entry name" value="RuvA_2-like"/>
</dbReference>
<dbReference type="NCBIfam" id="NF005932">
    <property type="entry name" value="PRK07956.1"/>
    <property type="match status" value="1"/>
</dbReference>
<dbReference type="InterPro" id="IPR004149">
    <property type="entry name" value="Znf_DNAligase_C4"/>
</dbReference>
<feature type="domain" description="BRCT" evidence="16">
    <location>
        <begin position="587"/>
        <end position="665"/>
    </location>
</feature>
<evidence type="ECO:0000256" key="14">
    <source>
        <dbReference type="ARBA" id="ARBA00060881"/>
    </source>
</evidence>
<dbReference type="PIRSF" id="PIRSF001604">
    <property type="entry name" value="LigA"/>
    <property type="match status" value="1"/>
</dbReference>
<feature type="binding site" evidence="15">
    <location>
        <position position="309"/>
    </location>
    <ligand>
        <name>NAD(+)</name>
        <dbReference type="ChEBI" id="CHEBI:57540"/>
    </ligand>
</feature>
<keyword evidence="10 15" id="KW-0520">NAD</keyword>
<evidence type="ECO:0000256" key="15">
    <source>
        <dbReference type="HAMAP-Rule" id="MF_01588"/>
    </source>
</evidence>
<dbReference type="Pfam" id="PF03120">
    <property type="entry name" value="OB_DNA_ligase"/>
    <property type="match status" value="1"/>
</dbReference>
<keyword evidence="4 15" id="KW-0436">Ligase</keyword>
<evidence type="ECO:0000256" key="9">
    <source>
        <dbReference type="ARBA" id="ARBA00022842"/>
    </source>
</evidence>
<keyword evidence="6 15" id="KW-0479">Metal-binding</keyword>
<dbReference type="PROSITE" id="PS50172">
    <property type="entry name" value="BRCT"/>
    <property type="match status" value="1"/>
</dbReference>
<dbReference type="SUPFAM" id="SSF47781">
    <property type="entry name" value="RuvA domain 2-like"/>
    <property type="match status" value="1"/>
</dbReference>
<dbReference type="Gene3D" id="3.40.50.10190">
    <property type="entry name" value="BRCT domain"/>
    <property type="match status" value="1"/>
</dbReference>
<dbReference type="GO" id="GO:0046872">
    <property type="term" value="F:metal ion binding"/>
    <property type="evidence" value="ECO:0007669"/>
    <property type="project" value="UniProtKB-KW"/>
</dbReference>
<evidence type="ECO:0000256" key="13">
    <source>
        <dbReference type="ARBA" id="ARBA00034005"/>
    </source>
</evidence>
<dbReference type="InterPro" id="IPR001357">
    <property type="entry name" value="BRCT_dom"/>
</dbReference>
<dbReference type="GO" id="GO:0006260">
    <property type="term" value="P:DNA replication"/>
    <property type="evidence" value="ECO:0007669"/>
    <property type="project" value="UniProtKB-KW"/>
</dbReference>
<keyword evidence="8 15" id="KW-0862">Zinc</keyword>
<evidence type="ECO:0000256" key="10">
    <source>
        <dbReference type="ARBA" id="ARBA00023027"/>
    </source>
</evidence>
<dbReference type="InterPro" id="IPR001679">
    <property type="entry name" value="DNA_ligase"/>
</dbReference>
<dbReference type="GO" id="GO:0003677">
    <property type="term" value="F:DNA binding"/>
    <property type="evidence" value="ECO:0007669"/>
    <property type="project" value="InterPro"/>
</dbReference>